<proteinExistence type="predicted"/>
<feature type="region of interest" description="Disordered" evidence="1">
    <location>
        <begin position="34"/>
        <end position="108"/>
    </location>
</feature>
<dbReference type="EMBL" id="ASPP01014310">
    <property type="protein sequence ID" value="ETO18866.1"/>
    <property type="molecule type" value="Genomic_DNA"/>
</dbReference>
<evidence type="ECO:0000256" key="1">
    <source>
        <dbReference type="SAM" id="MobiDB-lite"/>
    </source>
</evidence>
<evidence type="ECO:0000313" key="2">
    <source>
        <dbReference type="EMBL" id="ETO18866.1"/>
    </source>
</evidence>
<protein>
    <submittedName>
        <fullName evidence="2">Uncharacterized protein</fullName>
    </submittedName>
</protein>
<reference evidence="2 3" key="1">
    <citation type="journal article" date="2013" name="Curr. Biol.">
        <title>The Genome of the Foraminiferan Reticulomyxa filosa.</title>
        <authorList>
            <person name="Glockner G."/>
            <person name="Hulsmann N."/>
            <person name="Schleicher M."/>
            <person name="Noegel A.A."/>
            <person name="Eichinger L."/>
            <person name="Gallinger C."/>
            <person name="Pawlowski J."/>
            <person name="Sierra R."/>
            <person name="Euteneuer U."/>
            <person name="Pillet L."/>
            <person name="Moustafa A."/>
            <person name="Platzer M."/>
            <person name="Groth M."/>
            <person name="Szafranski K."/>
            <person name="Schliwa M."/>
        </authorList>
    </citation>
    <scope>NUCLEOTIDE SEQUENCE [LARGE SCALE GENOMIC DNA]</scope>
</reference>
<dbReference type="AlphaFoldDB" id="X6MYK3"/>
<feature type="compositionally biased region" description="Basic and acidic residues" evidence="1">
    <location>
        <begin position="92"/>
        <end position="108"/>
    </location>
</feature>
<accession>X6MYK3</accession>
<feature type="compositionally biased region" description="Acidic residues" evidence="1">
    <location>
        <begin position="61"/>
        <end position="74"/>
    </location>
</feature>
<dbReference type="Proteomes" id="UP000023152">
    <property type="component" value="Unassembled WGS sequence"/>
</dbReference>
<keyword evidence="3" id="KW-1185">Reference proteome</keyword>
<feature type="compositionally biased region" description="Basic and acidic residues" evidence="1">
    <location>
        <begin position="40"/>
        <end position="60"/>
    </location>
</feature>
<name>X6MYK3_RETFI</name>
<evidence type="ECO:0000313" key="3">
    <source>
        <dbReference type="Proteomes" id="UP000023152"/>
    </source>
</evidence>
<gene>
    <name evidence="2" type="ORF">RFI_18380</name>
</gene>
<feature type="compositionally biased region" description="Basic and acidic residues" evidence="1">
    <location>
        <begin position="75"/>
        <end position="84"/>
    </location>
</feature>
<sequence length="134" mass="15874">MTEDVTAAHCITTLIHNENDANVFRILDSGGIGAYVANHKNPDDPEDRYNESEEEHTIEGDKEEEEEEEEEEEKEERKEKEKDKGRQHKHSKESSRNDQKGDNMIWKEHSHLHAHKVQLYRPRQHIFTQTHQNH</sequence>
<organism evidence="2 3">
    <name type="scientific">Reticulomyxa filosa</name>
    <dbReference type="NCBI Taxonomy" id="46433"/>
    <lineage>
        <taxon>Eukaryota</taxon>
        <taxon>Sar</taxon>
        <taxon>Rhizaria</taxon>
        <taxon>Retaria</taxon>
        <taxon>Foraminifera</taxon>
        <taxon>Monothalamids</taxon>
        <taxon>Reticulomyxidae</taxon>
        <taxon>Reticulomyxa</taxon>
    </lineage>
</organism>
<comment type="caution">
    <text evidence="2">The sequence shown here is derived from an EMBL/GenBank/DDBJ whole genome shotgun (WGS) entry which is preliminary data.</text>
</comment>